<dbReference type="SMART" id="SM00448">
    <property type="entry name" value="REC"/>
    <property type="match status" value="1"/>
</dbReference>
<dbReference type="Proteomes" id="UP000070578">
    <property type="component" value="Unassembled WGS sequence"/>
</dbReference>
<proteinExistence type="predicted"/>
<feature type="modified residue" description="4-aspartylphosphate" evidence="12">
    <location>
        <position position="623"/>
    </location>
</feature>
<keyword evidence="13" id="KW-0175">Coiled coil</keyword>
<comment type="subcellular location">
    <subcellularLocation>
        <location evidence="2">Cell membrane</location>
    </subcellularLocation>
</comment>
<reference evidence="18 19" key="1">
    <citation type="submission" date="2016-02" db="EMBL/GenBank/DDBJ databases">
        <authorList>
            <person name="Wen L."/>
            <person name="He K."/>
            <person name="Yang H."/>
        </authorList>
    </citation>
    <scope>NUCLEOTIDE SEQUENCE [LARGE SCALE GENOMIC DNA]</scope>
    <source>
        <strain evidence="18">ShG14-8</strain>
    </source>
</reference>
<dbReference type="Pfam" id="PF08448">
    <property type="entry name" value="PAS_4"/>
    <property type="match status" value="1"/>
</dbReference>
<feature type="domain" description="Response regulatory" evidence="15">
    <location>
        <begin position="573"/>
        <end position="690"/>
    </location>
</feature>
<dbReference type="InterPro" id="IPR013656">
    <property type="entry name" value="PAS_4"/>
</dbReference>
<dbReference type="Gene3D" id="3.30.565.10">
    <property type="entry name" value="Histidine kinase-like ATPase, C-terminal domain"/>
    <property type="match status" value="1"/>
</dbReference>
<reference evidence="18 19" key="2">
    <citation type="submission" date="2016-03" db="EMBL/GenBank/DDBJ databases">
        <title>New uncultured bacterium of the family Gallionellaceae from acid mine drainage: description and reconstruction of genome based on metagenomic analysis of microbial community.</title>
        <authorList>
            <person name="Kadnikov V."/>
            <person name="Ivasenko D."/>
            <person name="Beletsky A."/>
            <person name="Mardanov A."/>
            <person name="Danilova E."/>
            <person name="Pimenov N."/>
            <person name="Karnachuk O."/>
            <person name="Ravin N."/>
        </authorList>
    </citation>
    <scope>NUCLEOTIDE SEQUENCE [LARGE SCALE GENOMIC DNA]</scope>
    <source>
        <strain evidence="18">ShG14-8</strain>
    </source>
</reference>
<feature type="domain" description="Histidine kinase" evidence="14">
    <location>
        <begin position="330"/>
        <end position="547"/>
    </location>
</feature>
<dbReference type="PANTHER" id="PTHR43047">
    <property type="entry name" value="TWO-COMPONENT HISTIDINE PROTEIN KINASE"/>
    <property type="match status" value="1"/>
</dbReference>
<evidence type="ECO:0000259" key="17">
    <source>
        <dbReference type="PROSITE" id="PS50113"/>
    </source>
</evidence>
<dbReference type="SUPFAM" id="SSF47384">
    <property type="entry name" value="Homodimeric domain of signal transducing histidine kinase"/>
    <property type="match status" value="1"/>
</dbReference>
<evidence type="ECO:0000256" key="1">
    <source>
        <dbReference type="ARBA" id="ARBA00000085"/>
    </source>
</evidence>
<evidence type="ECO:0000256" key="8">
    <source>
        <dbReference type="ARBA" id="ARBA00022777"/>
    </source>
</evidence>
<dbReference type="InterPro" id="IPR005467">
    <property type="entry name" value="His_kinase_dom"/>
</dbReference>
<protein>
    <recommendedName>
        <fullName evidence="3">histidine kinase</fullName>
        <ecNumber evidence="3">2.7.13.3</ecNumber>
    </recommendedName>
</protein>
<evidence type="ECO:0000259" key="16">
    <source>
        <dbReference type="PROSITE" id="PS50112"/>
    </source>
</evidence>
<comment type="caution">
    <text evidence="18">The sequence shown here is derived from an EMBL/GenBank/DDBJ whole genome shotgun (WGS) entry which is preliminary data.</text>
</comment>
<dbReference type="InterPro" id="IPR004358">
    <property type="entry name" value="Sig_transdc_His_kin-like_C"/>
</dbReference>
<dbReference type="InterPro" id="IPR000014">
    <property type="entry name" value="PAS"/>
</dbReference>
<evidence type="ECO:0000256" key="3">
    <source>
        <dbReference type="ARBA" id="ARBA00012438"/>
    </source>
</evidence>
<dbReference type="GO" id="GO:0005886">
    <property type="term" value="C:plasma membrane"/>
    <property type="evidence" value="ECO:0007669"/>
    <property type="project" value="UniProtKB-SubCell"/>
</dbReference>
<dbReference type="PROSITE" id="PS50110">
    <property type="entry name" value="RESPONSE_REGULATORY"/>
    <property type="match status" value="1"/>
</dbReference>
<dbReference type="EC" id="2.7.13.3" evidence="3"/>
<feature type="domain" description="PAS" evidence="16">
    <location>
        <begin position="56"/>
        <end position="119"/>
    </location>
</feature>
<dbReference type="GO" id="GO:0005524">
    <property type="term" value="F:ATP binding"/>
    <property type="evidence" value="ECO:0007669"/>
    <property type="project" value="UniProtKB-KW"/>
</dbReference>
<keyword evidence="8 18" id="KW-0418">Kinase</keyword>
<evidence type="ECO:0000256" key="6">
    <source>
        <dbReference type="ARBA" id="ARBA00022679"/>
    </source>
</evidence>
<evidence type="ECO:0000256" key="13">
    <source>
        <dbReference type="SAM" id="Coils"/>
    </source>
</evidence>
<dbReference type="Pfam" id="PF00072">
    <property type="entry name" value="Response_reg"/>
    <property type="match status" value="1"/>
</dbReference>
<dbReference type="PRINTS" id="PR00344">
    <property type="entry name" value="BCTRLSENSOR"/>
</dbReference>
<dbReference type="CDD" id="cd16922">
    <property type="entry name" value="HATPase_EvgS-ArcB-TorS-like"/>
    <property type="match status" value="1"/>
</dbReference>
<gene>
    <name evidence="18" type="ORF">AWT59_1743</name>
</gene>
<dbReference type="InterPro" id="IPR011006">
    <property type="entry name" value="CheY-like_superfamily"/>
</dbReference>
<feature type="domain" description="PAS" evidence="16">
    <location>
        <begin position="182"/>
        <end position="246"/>
    </location>
</feature>
<dbReference type="InterPro" id="IPR003594">
    <property type="entry name" value="HATPase_dom"/>
</dbReference>
<dbReference type="InterPro" id="IPR001610">
    <property type="entry name" value="PAC"/>
</dbReference>
<dbReference type="NCBIfam" id="TIGR00229">
    <property type="entry name" value="sensory_box"/>
    <property type="match status" value="1"/>
</dbReference>
<dbReference type="GO" id="GO:0009927">
    <property type="term" value="F:histidine phosphotransfer kinase activity"/>
    <property type="evidence" value="ECO:0007669"/>
    <property type="project" value="TreeGrafter"/>
</dbReference>
<dbReference type="EMBL" id="LSLI01000041">
    <property type="protein sequence ID" value="KXS32115.1"/>
    <property type="molecule type" value="Genomic_DNA"/>
</dbReference>
<dbReference type="Pfam" id="PF02518">
    <property type="entry name" value="HATPase_c"/>
    <property type="match status" value="1"/>
</dbReference>
<dbReference type="InterPro" id="IPR035965">
    <property type="entry name" value="PAS-like_dom_sf"/>
</dbReference>
<evidence type="ECO:0000256" key="7">
    <source>
        <dbReference type="ARBA" id="ARBA00022741"/>
    </source>
</evidence>
<dbReference type="Gene3D" id="1.10.287.130">
    <property type="match status" value="1"/>
</dbReference>
<dbReference type="CDD" id="cd00082">
    <property type="entry name" value="HisKA"/>
    <property type="match status" value="1"/>
</dbReference>
<dbReference type="GO" id="GO:0006355">
    <property type="term" value="P:regulation of DNA-templated transcription"/>
    <property type="evidence" value="ECO:0007669"/>
    <property type="project" value="InterPro"/>
</dbReference>
<keyword evidence="6" id="KW-0808">Transferase</keyword>
<dbReference type="CDD" id="cd00130">
    <property type="entry name" value="PAS"/>
    <property type="match status" value="2"/>
</dbReference>
<keyword evidence="4" id="KW-1003">Cell membrane</keyword>
<feature type="domain" description="PAC" evidence="17">
    <location>
        <begin position="253"/>
        <end position="305"/>
    </location>
</feature>
<dbReference type="PROSITE" id="PS50109">
    <property type="entry name" value="HIS_KIN"/>
    <property type="match status" value="1"/>
</dbReference>
<evidence type="ECO:0000256" key="12">
    <source>
        <dbReference type="PROSITE-ProRule" id="PRU00169"/>
    </source>
</evidence>
<name>A0A139BTM8_9PROT</name>
<evidence type="ECO:0000259" key="14">
    <source>
        <dbReference type="PROSITE" id="PS50109"/>
    </source>
</evidence>
<dbReference type="InterPro" id="IPR000700">
    <property type="entry name" value="PAS-assoc_C"/>
</dbReference>
<evidence type="ECO:0000256" key="9">
    <source>
        <dbReference type="ARBA" id="ARBA00022840"/>
    </source>
</evidence>
<dbReference type="InterPro" id="IPR036890">
    <property type="entry name" value="HATPase_C_sf"/>
</dbReference>
<keyword evidence="11" id="KW-0472">Membrane</keyword>
<dbReference type="FunFam" id="3.30.565.10:FF:000023">
    <property type="entry name" value="PAS domain-containing sensor histidine kinase"/>
    <property type="match status" value="1"/>
</dbReference>
<keyword evidence="5 12" id="KW-0597">Phosphoprotein</keyword>
<dbReference type="PROSITE" id="PS50113">
    <property type="entry name" value="PAC"/>
    <property type="match status" value="1"/>
</dbReference>
<dbReference type="Gene3D" id="3.40.50.2300">
    <property type="match status" value="1"/>
</dbReference>
<keyword evidence="7" id="KW-0547">Nucleotide-binding</keyword>
<dbReference type="AlphaFoldDB" id="A0A139BTM8"/>
<evidence type="ECO:0000259" key="15">
    <source>
        <dbReference type="PROSITE" id="PS50110"/>
    </source>
</evidence>
<dbReference type="Gene3D" id="3.30.450.20">
    <property type="entry name" value="PAS domain"/>
    <property type="match status" value="2"/>
</dbReference>
<dbReference type="SMART" id="SM00388">
    <property type="entry name" value="HisKA"/>
    <property type="match status" value="1"/>
</dbReference>
<dbReference type="PANTHER" id="PTHR43047:SF72">
    <property type="entry name" value="OSMOSENSING HISTIDINE PROTEIN KINASE SLN1"/>
    <property type="match status" value="1"/>
</dbReference>
<evidence type="ECO:0000313" key="18">
    <source>
        <dbReference type="EMBL" id="KXS32115.1"/>
    </source>
</evidence>
<evidence type="ECO:0000256" key="4">
    <source>
        <dbReference type="ARBA" id="ARBA00022475"/>
    </source>
</evidence>
<dbReference type="SMART" id="SM00091">
    <property type="entry name" value="PAS"/>
    <property type="match status" value="2"/>
</dbReference>
<evidence type="ECO:0000256" key="2">
    <source>
        <dbReference type="ARBA" id="ARBA00004236"/>
    </source>
</evidence>
<comment type="catalytic activity">
    <reaction evidence="1">
        <text>ATP + protein L-histidine = ADP + protein N-phospho-L-histidine.</text>
        <dbReference type="EC" id="2.7.13.3"/>
    </reaction>
</comment>
<evidence type="ECO:0000256" key="11">
    <source>
        <dbReference type="ARBA" id="ARBA00023136"/>
    </source>
</evidence>
<dbReference type="InterPro" id="IPR013767">
    <property type="entry name" value="PAS_fold"/>
</dbReference>
<sequence>MPNNPTHSKQHLLELDALRTRLEEAEETLRAIRSGEVDALVVRGTGGEQIYTLDGADQSYRIMIENMSEGALTMSAEGLIMFANRRFAELLCVPLEKVIGSMIHAWIAPDSRLTFQSLLCKDANNVRRNEIDLLTGNETKVPVQLSVSKPFIIGMPDAFFMLATDLTEINKRKISEAEWQSSAQYNRSLIEASLDPLVMISAHGKITDANAATEQVTGVDRTTLVGSNFAEYFTDPEKAGAVQQLVFREGFVTDYPLAIRHASGNITDVLYNASLYRDANGGVLGVFAAARDITERKRLEQVLQDNNADLQHAMSVAEKANLAKSDFLSSMSHELRTPLNAILGFAQLLEAGTPRPTDTQNKRLKQIIKAGWYLLELINEILDLSIIESGKLSLSLEPVLLAEVMQECRGMIEPQAQTAGIRIDFLPFDENWLVSADRTRLKQVIVNLLSNAIKYNRAQGTVEVSCTCTTERICICIKDSGAGISPELQKQLFQPFNRLNKADSTIEGTGIGLVVTKQLVELMGGRIDVKSTVGLGSEFSFELIRDFTPQHAAWKSLPAEFMPQAKGAETLRTLLYVEDNPANLMLVEHIMEGRPDVRLLSAEDGDAAIALARAHLPEVILMDIKLPGISGIEVMKILRQDAATSHIPIVALSANAMLHDKELGMEAGFFRYLTKPINFSEFMITLDEALNFSRDGLGSANRA</sequence>
<evidence type="ECO:0000256" key="10">
    <source>
        <dbReference type="ARBA" id="ARBA00023012"/>
    </source>
</evidence>
<keyword evidence="9" id="KW-0067">ATP-binding</keyword>
<feature type="coiled-coil region" evidence="13">
    <location>
        <begin position="8"/>
        <end position="35"/>
    </location>
</feature>
<evidence type="ECO:0000313" key="19">
    <source>
        <dbReference type="Proteomes" id="UP000070578"/>
    </source>
</evidence>
<dbReference type="InterPro" id="IPR036097">
    <property type="entry name" value="HisK_dim/P_sf"/>
</dbReference>
<accession>A0A139BTM8</accession>
<dbReference type="SUPFAM" id="SSF55785">
    <property type="entry name" value="PYP-like sensor domain (PAS domain)"/>
    <property type="match status" value="2"/>
</dbReference>
<dbReference type="SUPFAM" id="SSF52172">
    <property type="entry name" value="CheY-like"/>
    <property type="match status" value="1"/>
</dbReference>
<dbReference type="Pfam" id="PF00989">
    <property type="entry name" value="PAS"/>
    <property type="match status" value="1"/>
</dbReference>
<dbReference type="SMART" id="SM00387">
    <property type="entry name" value="HATPase_c"/>
    <property type="match status" value="1"/>
</dbReference>
<dbReference type="GO" id="GO:0000155">
    <property type="term" value="F:phosphorelay sensor kinase activity"/>
    <property type="evidence" value="ECO:0007669"/>
    <property type="project" value="InterPro"/>
</dbReference>
<dbReference type="PROSITE" id="PS50112">
    <property type="entry name" value="PAS"/>
    <property type="match status" value="2"/>
</dbReference>
<dbReference type="SMART" id="SM00086">
    <property type="entry name" value="PAC"/>
    <property type="match status" value="1"/>
</dbReference>
<dbReference type="SUPFAM" id="SSF55874">
    <property type="entry name" value="ATPase domain of HSP90 chaperone/DNA topoisomerase II/histidine kinase"/>
    <property type="match status" value="1"/>
</dbReference>
<keyword evidence="10" id="KW-0902">Two-component regulatory system</keyword>
<dbReference type="InterPro" id="IPR003661">
    <property type="entry name" value="HisK_dim/P_dom"/>
</dbReference>
<dbReference type="InterPro" id="IPR001789">
    <property type="entry name" value="Sig_transdc_resp-reg_receiver"/>
</dbReference>
<evidence type="ECO:0000256" key="5">
    <source>
        <dbReference type="ARBA" id="ARBA00022553"/>
    </source>
</evidence>
<organism evidence="18 19">
    <name type="scientific">Candidatus Gallionella acididurans</name>
    <dbReference type="NCBI Taxonomy" id="1796491"/>
    <lineage>
        <taxon>Bacteria</taxon>
        <taxon>Pseudomonadati</taxon>
        <taxon>Pseudomonadota</taxon>
        <taxon>Betaproteobacteria</taxon>
        <taxon>Nitrosomonadales</taxon>
        <taxon>Gallionellaceae</taxon>
        <taxon>Gallionella</taxon>
    </lineage>
</organism>
<dbReference type="Pfam" id="PF00512">
    <property type="entry name" value="HisKA"/>
    <property type="match status" value="1"/>
</dbReference>